<proteinExistence type="predicted"/>
<name>A0ABW3ZEG5_9RHOB</name>
<organism evidence="1 2">
    <name type="scientific">Litorisediminicola beolgyonensis</name>
    <dbReference type="NCBI Taxonomy" id="1173614"/>
    <lineage>
        <taxon>Bacteria</taxon>
        <taxon>Pseudomonadati</taxon>
        <taxon>Pseudomonadota</taxon>
        <taxon>Alphaproteobacteria</taxon>
        <taxon>Rhodobacterales</taxon>
        <taxon>Paracoccaceae</taxon>
        <taxon>Litorisediminicola</taxon>
    </lineage>
</organism>
<dbReference type="SMART" id="SM00855">
    <property type="entry name" value="PGAM"/>
    <property type="match status" value="1"/>
</dbReference>
<gene>
    <name evidence="1" type="ORF">ACFQ4E_01325</name>
</gene>
<dbReference type="Proteomes" id="UP001597135">
    <property type="component" value="Unassembled WGS sequence"/>
</dbReference>
<evidence type="ECO:0000313" key="1">
    <source>
        <dbReference type="EMBL" id="MFD1341057.1"/>
    </source>
</evidence>
<sequence>MKRLVLMRHAKSDWSVGEVDIERPLNKRGRKSAEALGQWLRDEGIAPDQVLCSTAVRTQETCAGLGLDIGPTLDERLYLAEPEQILASIAGAEGDCLLVLGHNPGIAMAARALVSNPPRHPRFSDYPTGATLIADLDIDDWDDIRWGRAKAQGFVIPRELV</sequence>
<dbReference type="SUPFAM" id="SSF53254">
    <property type="entry name" value="Phosphoglycerate mutase-like"/>
    <property type="match status" value="1"/>
</dbReference>
<reference evidence="2" key="1">
    <citation type="journal article" date="2019" name="Int. J. Syst. Evol. Microbiol.">
        <title>The Global Catalogue of Microorganisms (GCM) 10K type strain sequencing project: providing services to taxonomists for standard genome sequencing and annotation.</title>
        <authorList>
            <consortium name="The Broad Institute Genomics Platform"/>
            <consortium name="The Broad Institute Genome Sequencing Center for Infectious Disease"/>
            <person name="Wu L."/>
            <person name="Ma J."/>
        </authorList>
    </citation>
    <scope>NUCLEOTIDE SEQUENCE [LARGE SCALE GENOMIC DNA]</scope>
    <source>
        <strain evidence="2">CCUG 62953</strain>
    </source>
</reference>
<dbReference type="Pfam" id="PF00300">
    <property type="entry name" value="His_Phos_1"/>
    <property type="match status" value="1"/>
</dbReference>
<dbReference type="InterPro" id="IPR013078">
    <property type="entry name" value="His_Pase_superF_clade-1"/>
</dbReference>
<dbReference type="PANTHER" id="PTHR47623">
    <property type="entry name" value="OS09G0287300 PROTEIN"/>
    <property type="match status" value="1"/>
</dbReference>
<dbReference type="RefSeq" id="WP_386801113.1">
    <property type="nucleotide sequence ID" value="NZ_JBHTMU010000001.1"/>
</dbReference>
<dbReference type="InterPro" id="IPR029033">
    <property type="entry name" value="His_PPase_superfam"/>
</dbReference>
<dbReference type="Gene3D" id="3.40.50.1240">
    <property type="entry name" value="Phosphoglycerate mutase-like"/>
    <property type="match status" value="1"/>
</dbReference>
<protein>
    <submittedName>
        <fullName evidence="1">SixA phosphatase family protein</fullName>
    </submittedName>
</protein>
<dbReference type="CDD" id="cd07067">
    <property type="entry name" value="HP_PGM_like"/>
    <property type="match status" value="1"/>
</dbReference>
<evidence type="ECO:0000313" key="2">
    <source>
        <dbReference type="Proteomes" id="UP001597135"/>
    </source>
</evidence>
<comment type="caution">
    <text evidence="1">The sequence shown here is derived from an EMBL/GenBank/DDBJ whole genome shotgun (WGS) entry which is preliminary data.</text>
</comment>
<accession>A0ABW3ZEG5</accession>
<dbReference type="EMBL" id="JBHTMU010000001">
    <property type="protein sequence ID" value="MFD1341057.1"/>
    <property type="molecule type" value="Genomic_DNA"/>
</dbReference>
<dbReference type="PANTHER" id="PTHR47623:SF1">
    <property type="entry name" value="OS09G0287300 PROTEIN"/>
    <property type="match status" value="1"/>
</dbReference>
<keyword evidence="2" id="KW-1185">Reference proteome</keyword>